<feature type="domain" description="Pectinesterase inhibitor" evidence="5">
    <location>
        <begin position="26"/>
        <end position="171"/>
    </location>
</feature>
<sequence length="176" mass="19408">MVSYSSAISALFVVVASLIIPTSNGVSNKVLTKICSRLTPDPDQCVTILQSDLRTASANLPKLSLISLDLTGRQANHNLKTFRELSKNATHEPKLKNDFDACVRVYKDIKLKIKAAYLLSKKGQYRNVSDLSQAKELAFRCGRDINSLVGNELGSSMVLRLYTSISVNRYIARTNA</sequence>
<dbReference type="InterPro" id="IPR006501">
    <property type="entry name" value="Pectinesterase_inhib_dom"/>
</dbReference>
<evidence type="ECO:0000256" key="2">
    <source>
        <dbReference type="ARBA" id="ARBA00023157"/>
    </source>
</evidence>
<comment type="similarity">
    <text evidence="3">Belongs to the PMEI family.</text>
</comment>
<dbReference type="Pfam" id="PF04043">
    <property type="entry name" value="PMEI"/>
    <property type="match status" value="1"/>
</dbReference>
<dbReference type="EMBL" id="VIEB01000409">
    <property type="protein sequence ID" value="TQD91792.1"/>
    <property type="molecule type" value="Genomic_DNA"/>
</dbReference>
<evidence type="ECO:0000256" key="1">
    <source>
        <dbReference type="ARBA" id="ARBA00022729"/>
    </source>
</evidence>
<reference evidence="6 7" key="1">
    <citation type="journal article" date="2019" name="G3 (Bethesda)">
        <title>Sequencing of a Wild Apple (Malus baccata) Genome Unravels the Differences Between Cultivated and Wild Apple Species Regarding Disease Resistance and Cold Tolerance.</title>
        <authorList>
            <person name="Chen X."/>
        </authorList>
    </citation>
    <scope>NUCLEOTIDE SEQUENCE [LARGE SCALE GENOMIC DNA]</scope>
    <source>
        <strain evidence="7">cv. Shandingzi</strain>
        <tissue evidence="6">Leaves</tissue>
    </source>
</reference>
<evidence type="ECO:0000313" key="6">
    <source>
        <dbReference type="EMBL" id="TQD91792.1"/>
    </source>
</evidence>
<dbReference type="CDD" id="cd15797">
    <property type="entry name" value="PMEI"/>
    <property type="match status" value="1"/>
</dbReference>
<keyword evidence="1 4" id="KW-0732">Signal</keyword>
<evidence type="ECO:0000259" key="5">
    <source>
        <dbReference type="SMART" id="SM00856"/>
    </source>
</evidence>
<dbReference type="SMART" id="SM00856">
    <property type="entry name" value="PMEI"/>
    <property type="match status" value="1"/>
</dbReference>
<dbReference type="Proteomes" id="UP000315295">
    <property type="component" value="Unassembled WGS sequence"/>
</dbReference>
<dbReference type="GO" id="GO:0046910">
    <property type="term" value="F:pectinesterase inhibitor activity"/>
    <property type="evidence" value="ECO:0007669"/>
    <property type="project" value="InterPro"/>
</dbReference>
<dbReference type="Gene3D" id="1.20.140.40">
    <property type="entry name" value="Invertase/pectin methylesterase inhibitor family protein"/>
    <property type="match status" value="1"/>
</dbReference>
<evidence type="ECO:0000256" key="3">
    <source>
        <dbReference type="ARBA" id="ARBA00038471"/>
    </source>
</evidence>
<dbReference type="SUPFAM" id="SSF101148">
    <property type="entry name" value="Plant invertase/pectin methylesterase inhibitor"/>
    <property type="match status" value="1"/>
</dbReference>
<feature type="signal peptide" evidence="4">
    <location>
        <begin position="1"/>
        <end position="25"/>
    </location>
</feature>
<evidence type="ECO:0000256" key="4">
    <source>
        <dbReference type="SAM" id="SignalP"/>
    </source>
</evidence>
<accession>A0A540LZV4</accession>
<evidence type="ECO:0000313" key="7">
    <source>
        <dbReference type="Proteomes" id="UP000315295"/>
    </source>
</evidence>
<name>A0A540LZV4_MALBA</name>
<protein>
    <recommendedName>
        <fullName evidence="5">Pectinesterase inhibitor domain-containing protein</fullName>
    </recommendedName>
</protein>
<proteinExistence type="inferred from homology"/>
<dbReference type="InterPro" id="IPR035513">
    <property type="entry name" value="Invertase/methylesterase_inhib"/>
</dbReference>
<dbReference type="NCBIfam" id="TIGR01614">
    <property type="entry name" value="PME_inhib"/>
    <property type="match status" value="1"/>
</dbReference>
<feature type="chain" id="PRO_5021771038" description="Pectinesterase inhibitor domain-containing protein" evidence="4">
    <location>
        <begin position="26"/>
        <end position="176"/>
    </location>
</feature>
<keyword evidence="2" id="KW-1015">Disulfide bond</keyword>
<dbReference type="InterPro" id="IPR052421">
    <property type="entry name" value="PCW_Enzyme_Inhibitor"/>
</dbReference>
<gene>
    <name evidence="6" type="ORF">C1H46_022634</name>
</gene>
<dbReference type="PANTHER" id="PTHR36710">
    <property type="entry name" value="PECTINESTERASE INHIBITOR-LIKE"/>
    <property type="match status" value="1"/>
</dbReference>
<dbReference type="AlphaFoldDB" id="A0A540LZV4"/>
<keyword evidence="7" id="KW-1185">Reference proteome</keyword>
<comment type="caution">
    <text evidence="6">The sequence shown here is derived from an EMBL/GenBank/DDBJ whole genome shotgun (WGS) entry which is preliminary data.</text>
</comment>
<dbReference type="InterPro" id="IPR034086">
    <property type="entry name" value="PMEI_plant"/>
</dbReference>
<organism evidence="6 7">
    <name type="scientific">Malus baccata</name>
    <name type="common">Siberian crab apple</name>
    <name type="synonym">Pyrus baccata</name>
    <dbReference type="NCBI Taxonomy" id="106549"/>
    <lineage>
        <taxon>Eukaryota</taxon>
        <taxon>Viridiplantae</taxon>
        <taxon>Streptophyta</taxon>
        <taxon>Embryophyta</taxon>
        <taxon>Tracheophyta</taxon>
        <taxon>Spermatophyta</taxon>
        <taxon>Magnoliopsida</taxon>
        <taxon>eudicotyledons</taxon>
        <taxon>Gunneridae</taxon>
        <taxon>Pentapetalae</taxon>
        <taxon>rosids</taxon>
        <taxon>fabids</taxon>
        <taxon>Rosales</taxon>
        <taxon>Rosaceae</taxon>
        <taxon>Amygdaloideae</taxon>
        <taxon>Maleae</taxon>
        <taxon>Malus</taxon>
    </lineage>
</organism>
<dbReference type="PANTHER" id="PTHR36710:SF18">
    <property type="entry name" value="PECTINESTERASE INHIBITOR 5-RELATED"/>
    <property type="match status" value="1"/>
</dbReference>